<dbReference type="SMART" id="SM00823">
    <property type="entry name" value="PKS_PP"/>
    <property type="match status" value="3"/>
</dbReference>
<dbReference type="FunFam" id="3.30.300.30:FF:000015">
    <property type="entry name" value="Nonribosomal peptide synthase SidD"/>
    <property type="match status" value="1"/>
</dbReference>
<dbReference type="Gene3D" id="3.40.50.980">
    <property type="match status" value="6"/>
</dbReference>
<dbReference type="PROSITE" id="PS00012">
    <property type="entry name" value="PHOSPHOPANTETHEINE"/>
    <property type="match status" value="3"/>
</dbReference>
<evidence type="ECO:0000256" key="5">
    <source>
        <dbReference type="ARBA" id="ARBA00022679"/>
    </source>
</evidence>
<dbReference type="PROSITE" id="PS50075">
    <property type="entry name" value="CARRIER"/>
    <property type="match status" value="4"/>
</dbReference>
<dbReference type="SUPFAM" id="SSF47336">
    <property type="entry name" value="ACP-like"/>
    <property type="match status" value="4"/>
</dbReference>
<evidence type="ECO:0000259" key="7">
    <source>
        <dbReference type="PROSITE" id="PS50075"/>
    </source>
</evidence>
<keyword evidence="5" id="KW-0808">Transferase</keyword>
<dbReference type="OrthoDB" id="51171at2"/>
<dbReference type="FunFam" id="3.40.50.12780:FF:000012">
    <property type="entry name" value="Non-ribosomal peptide synthetase"/>
    <property type="match status" value="1"/>
</dbReference>
<dbReference type="PROSITE" id="PS00455">
    <property type="entry name" value="AMP_BINDING"/>
    <property type="match status" value="2"/>
</dbReference>
<dbReference type="CDD" id="cd12117">
    <property type="entry name" value="A_NRPS_Srf_like"/>
    <property type="match status" value="1"/>
</dbReference>
<dbReference type="CDD" id="cd00833">
    <property type="entry name" value="PKS"/>
    <property type="match status" value="1"/>
</dbReference>
<dbReference type="CDD" id="cd05930">
    <property type="entry name" value="A_NRPS"/>
    <property type="match status" value="2"/>
</dbReference>
<dbReference type="InterPro" id="IPR016039">
    <property type="entry name" value="Thiolase-like"/>
</dbReference>
<evidence type="ECO:0008006" key="11">
    <source>
        <dbReference type="Google" id="ProtNLM"/>
    </source>
</evidence>
<accession>U4QZP5</accession>
<dbReference type="RefSeq" id="WP_020816593.1">
    <property type="nucleotide sequence ID" value="NZ_ATAY01000085.1"/>
</dbReference>
<feature type="domain" description="Ketosynthase family 3 (KS3)" evidence="8">
    <location>
        <begin position="611"/>
        <end position="1032"/>
    </location>
</feature>
<proteinExistence type="inferred from homology"/>
<dbReference type="Pfam" id="PF00668">
    <property type="entry name" value="Condensation"/>
    <property type="match status" value="2"/>
</dbReference>
<dbReference type="PANTHER" id="PTHR45527:SF1">
    <property type="entry name" value="FATTY ACID SYNTHASE"/>
    <property type="match status" value="1"/>
</dbReference>
<dbReference type="GO" id="GO:0043041">
    <property type="term" value="P:amino acid activation for nonribosomal peptide biosynthetic process"/>
    <property type="evidence" value="ECO:0007669"/>
    <property type="project" value="TreeGrafter"/>
</dbReference>
<dbReference type="InterPro" id="IPR020845">
    <property type="entry name" value="AMP-binding_CS"/>
</dbReference>
<dbReference type="InterPro" id="IPR010071">
    <property type="entry name" value="AA_adenyl_dom"/>
</dbReference>
<dbReference type="InterPro" id="IPR014030">
    <property type="entry name" value="Ketoacyl_synth_N"/>
</dbReference>
<dbReference type="CDD" id="cd19531">
    <property type="entry name" value="LCL_NRPS-like"/>
    <property type="match status" value="2"/>
</dbReference>
<dbReference type="InterPro" id="IPR020841">
    <property type="entry name" value="PKS_Beta-ketoAc_synthase_dom"/>
</dbReference>
<feature type="domain" description="Carrier" evidence="7">
    <location>
        <begin position="2402"/>
        <end position="2477"/>
    </location>
</feature>
<dbReference type="Gene3D" id="1.10.1200.10">
    <property type="entry name" value="ACP-like"/>
    <property type="match status" value="4"/>
</dbReference>
<dbReference type="InterPro" id="IPR014031">
    <property type="entry name" value="Ketoacyl_synth_C"/>
</dbReference>
<dbReference type="GO" id="GO:0004315">
    <property type="term" value="F:3-oxoacyl-[acyl-carrier-protein] synthase activity"/>
    <property type="evidence" value="ECO:0007669"/>
    <property type="project" value="InterPro"/>
</dbReference>
<dbReference type="PROSITE" id="PS00606">
    <property type="entry name" value="KS3_1"/>
    <property type="match status" value="1"/>
</dbReference>
<keyword evidence="6" id="KW-0045">Antibiotic biosynthesis</keyword>
<comment type="cofactor">
    <cofactor evidence="1">
        <name>pantetheine 4'-phosphate</name>
        <dbReference type="ChEBI" id="CHEBI:47942"/>
    </cofactor>
</comment>
<evidence type="ECO:0000256" key="4">
    <source>
        <dbReference type="ARBA" id="ARBA00022553"/>
    </source>
</evidence>
<sequence>MKEQFKKTYLKLKENELVQDMFEYNALSSPEKIALITSNGKEYTYRELNERANQLAWKLIESGVKENDLVGIMPNRDEKMIVAIFAVLKAGGAYVPIDPSYPAERIDSVIKECQLQFLIGNKVFDGFRNCFINLDFDETDLTVGTNNPEYRGSRNSLAYVIFTSGSTGKPKGVMIKQDSLLNFIYDTKKRKLFQRKDDRTISLTTISFDVFAFETIVPLCLGLSVYLADEKEQLDVSIVSNKIVKHKITHLVSTISRLKAFVEHSDFAPALIQLRCIMGGGENYPVELMKYLQMHTDAKLYNLYGPTETTVWSTVKDITRENSITVGKPIANTQIFIINPTGKIQPYGVYGEVCIAGCGLAAGYLNNPGETNSKFIKTEELPGITLYRTGDRGRLLENGEVDLSGRLDDQVKIRGYRIEFGEIENQVLQIEQIGMAAVKDYTDSNGNKQLALFYSLRKSHEQSKCDQMYVRACLRKKLPDYMIPTYIEMLEQMPCLISGKIDRSRLEIKKTKQRWQEIEGCDSNLSTSLLAIWKDVVDSQEVSIRDNFFDIGGNSLALMEVKKRIYELLGYNVSIIQLFEYPTIEALTDMLNKKNKNNRSTIDNNPADKENEAIAVIGLDCRFPGADCPDEFWLNLVSGIENITFFTDEELEEAGVPRNIYTQNNYVKAKGYLENVEYFDADFFGYSYKEANRMDPQHRIFHQCIWRVLENAGYNPYEYEGRIGLFAGSSSNLQWMSRFFQSDSMDYFEMMTLNDRDFLTTRISYKLNLKGPSFNVQTACSTSLVAIHQAVESIRRGESDMAIAGGVSITYPRKSGYLWHNGMIFSKNGHCRPFTQEASGTVMGNGCGAVLLKPLGKALIDGDHIYSVIKGSAINNDGSDKIGYTAPGISGQRNVIESALAQAGVTSDQIRYVEAHGTGTLLGDQVEFEALRQAFHSEKAEYCAIGSVKGNIGHLEVASGVAGFIKTSLMLRNRVILPFINFSSINPQIDLIESPFYINTELKSLDANEGVLRAGVSSFGIGGTNAHIILEEPPHYLETDRDDDFNLLLFSARSETALMNTSKAVIDYLVENHKLNLSDAAWTLQIGRMHFEHRKAVVVCKRDFYGKNPDNLIYHTGYKAGNSMQTVVVTVPDMQSYYKSMGKGFIDSGNDSIPKIYRIYFKEVVSYLECGLREDFMAFIQEDKEFESDISKIFQRLSVFAYGYSLTKTLLELSDMPAAFLTADIGRLSVLAVLDVVPVKEAIAMILSDELPAVPENVTSIPVFYDISECERKYGKCLYIALDGSIRDEYSSFYNVLAQMWCSGIELDWYRLKGNERRLRVALPGYVFDKKSFDSEALLQDASLKPDNTAVDSQKEPHELTREDIRNVLKDIWLETLGVQELKDSDDFFELGGHSLNAIMLISKLQHEIGIELTLKEMFEYSEFQKMVDRIYSNLERMGTIRTLKPAEERNYYPASFAQERIYAVNGLLGDELPYNVSSAYLLNGSLDVKRLETAFARLVQRHEALRTRFNILNGEVVQIIDDQSRLDIEFIASKEEEAEGELYKGIQKFDLAKGPLFRVKVICVSPVKYILLMDMHHIIGDQTSVDILLKDLGNLYSGRNPEPLPIQYRDFSQWQRKQAEMQSFATQLEYWKNEYLDGIPVAELFSDFQRPAVMGYAGASISYKFDENFSEKISWFINNHKITPYMLMFSAFSLMLSIYTGQSDMVIGTAVSGRRDLELEAVVGMFVNILAVRVKIDDTMTIKAYLQYMKEKLIGAYENQDCQYDELLNELDDRRDLSRNGLYNVLINYITVDVDAVAIDGLSVIPKYLNEKFTKTDLACDIIDENGRYTAVFEYSTALYKRETIEALSQKFKYMLMCLIDNEDQKIEQLTLISSEESDWLVHQLNNTNSKAPLEKTVIDIFEECVEQNSTNTAIAWNSRHISYSELNSMANKMAERLWERNVRHMDRVAVLLEQGLLQLVSILGILKCGAAYVPLDTGNPDSRIQYMIEDSGCNLLISSSKWINKVDGKVSYILADNDYYESDGKMDLPIKFCHAPKEANGDDTIYIIYTSGTTGNPKGTLICHKGIVRLVKDCNQMSFEPTDRCLRLLNYAFDSSALEIFGTLLNGASLFISDKEGVSDVSNLIKIIKEQKISVLIITATLFQMIVDQDVTVLKGLRKVLIGGEALSVSHIRRALEATGSGKLINSYGPTETSVAACSYTIDSVPDNTVSIPIGKAISGTTIYLMDRLGRLVPPNAPGEIYIGGEGVASGYLNNMELTVKKFVANPYGDGLLYRSGDLARRLPDGNLEYLGRIDEQVKIRGYRIETGEIEAAIKEVDGVTDAAVVVREDGDDKKICAYYVSSKDIENNEMLHNLAGVLPHYMMPQSLMRLDTLPLTRNGKLDKKALPDIKIVNTRLYEAPGTRMEELIAGMFKDILGIEQIGVNDNFFELGGHSLKATKLVNRIESETGIRIGLMEAIKSATVKSIAALLETKYKSEVGHEVGASMQEAEEKGAYPMSSAQKRIYFIQMMERGTVYNISQCLRIYGEVSPDKMEEALMKMTERHEILRTSFMMNEGEPVQYILQEYSSDFEYIKDLETEESTLINQLIQPFELENPPLIRVRLIKRDSHHILFIDMHHIIGDGMSITTFIDEFCSFYNGWELEYPARQYKDYSEWMITKDISKQKEYWINEFRDEVTVLDMPIDYPRPHKQSYNGATVFRKTGNVLGEGIKKLAKDTGSTEYMVFLATVMIVLSKYSRQEDIVVGSPISGRTHHDTEHMLGMFVNTLAMRGKPEQNKKFFTFMEGIKEKCLKAYENQEYPFEELLENIDIKKDMSRNPLFDVMLVLQNNETREYHLGEAKIENVDIESKVAKFDLSFSISEGTEGFDIFVNYCTDIYSKETADGIIDHYLVVLEQVTKKNDMLLGEIEMITEAEQKKISGFNDSSIPYTVKKTVIQLFEEQVERTPDNIALEYGNRTLTYNELNEKANSLAWKLRDIGVEKGDFIAVIMERSIEMIQGIYGILKAGGAYVPIDPAYPDDRISYILEDCKPKVILTGEDEKLINSRFSDSVIINLKDESIWDADKCNPDNQNTLTNAIYCIYTSGTTGNPKGVVIKHGGLANLLQWMQHQYRLSKDETILFKTPYVFDVSASEIFWWSVAGAKLVILKPGEEKEIPEIINTIHEKSVTVVNFVPSMLSVFVSELEANQLNIKRISSLKYIISAGEELNVELVNTFYEICNSNSINIRLENLYGPTESSIYTTYYSCIPDCSRVPIGKPIGNTQVYILEGTKQCGIGIPGELCIAGSGLAKGYLNLTEMTGDKFVQNPYDEGIIYRTGDLARWLHDGNICYMGRIDDQIKIRGLRVELGEIETEIRKINYIQEAAVVARKDNTGSEAIFAYLVSNQTVNMQNVKEALSKRLPDYMIPAYMLQIESIPVTGNGKLDKKALPDITKPSDKGYKEPENDKEKLLCYLFGDVLEIEKIGINDDFFELGGDSIKAMKIASMLRKFNYTVTIADILAGKNVRRISKRITIVNKDIDVKDSADSSHKINSIEELADYLELKKELHERRVMNGDVQSTYRLSPVQMSTLHRQMLCSGTDFVINQHMDADLLKTSILNLINTQSVLRSIAEKQKDGILIKEFGQIELLDIPFIDISSSNIDFKNMVTKYILDTIYRENESMRYDSLLYRIIVVKYESELLRVFIPCNHLIFDAMSGEIAKSNILQGYYSCSSINKLENPRYSSYARQIYKGPIGISDKELVDRFELRQFHEVIFNLAEKHKQMDIVRTKIYLDIPDKITRLNEQMIWNVSYKLFSKIICLIFSLEVFPFSLLILQRRYGNEEYYNTMGEFVDILPLIDTSECRISFDDIKENINFMSEKNINFTLLFSGIKITDKFTESYSLCDSLVKEMNNMPAFNFLGLYTEQENAEEEESDEMTDKKSLLINIGTRNHKFTINTFCFKDKREWLIKELQDYLNNLDEWK</sequence>
<organism evidence="9 10">
    <name type="scientific">Ruminiclostridium papyrosolvens C7</name>
    <dbReference type="NCBI Taxonomy" id="1330534"/>
    <lineage>
        <taxon>Bacteria</taxon>
        <taxon>Bacillati</taxon>
        <taxon>Bacillota</taxon>
        <taxon>Clostridia</taxon>
        <taxon>Eubacteriales</taxon>
        <taxon>Oscillospiraceae</taxon>
        <taxon>Ruminiclostridium</taxon>
    </lineage>
</organism>
<dbReference type="SUPFAM" id="SSF56801">
    <property type="entry name" value="Acetyl-CoA synthetase-like"/>
    <property type="match status" value="3"/>
</dbReference>
<evidence type="ECO:0000256" key="3">
    <source>
        <dbReference type="ARBA" id="ARBA00022450"/>
    </source>
</evidence>
<dbReference type="Pfam" id="PF00550">
    <property type="entry name" value="PP-binding"/>
    <property type="match status" value="4"/>
</dbReference>
<feature type="domain" description="Carrier" evidence="7">
    <location>
        <begin position="3443"/>
        <end position="3517"/>
    </location>
</feature>
<feature type="domain" description="Carrier" evidence="7">
    <location>
        <begin position="520"/>
        <end position="595"/>
    </location>
</feature>
<dbReference type="Proteomes" id="UP000016860">
    <property type="component" value="Unassembled WGS sequence"/>
</dbReference>
<dbReference type="PROSITE" id="PS52004">
    <property type="entry name" value="KS3_2"/>
    <property type="match status" value="1"/>
</dbReference>
<dbReference type="Pfam" id="PF00501">
    <property type="entry name" value="AMP-binding"/>
    <property type="match status" value="3"/>
</dbReference>
<dbReference type="EMBL" id="ATAY01000085">
    <property type="protein sequence ID" value="EPR09613.1"/>
    <property type="molecule type" value="Genomic_DNA"/>
</dbReference>
<evidence type="ECO:0000259" key="8">
    <source>
        <dbReference type="PROSITE" id="PS52004"/>
    </source>
</evidence>
<dbReference type="Gene3D" id="3.40.47.10">
    <property type="match status" value="1"/>
</dbReference>
<dbReference type="InterPro" id="IPR018201">
    <property type="entry name" value="Ketoacyl_synth_AS"/>
</dbReference>
<evidence type="ECO:0000313" key="10">
    <source>
        <dbReference type="Proteomes" id="UP000016860"/>
    </source>
</evidence>
<dbReference type="FunFam" id="3.30.300.30:FF:000010">
    <property type="entry name" value="Enterobactin synthetase component F"/>
    <property type="match status" value="2"/>
</dbReference>
<dbReference type="GO" id="GO:0006633">
    <property type="term" value="P:fatty acid biosynthetic process"/>
    <property type="evidence" value="ECO:0007669"/>
    <property type="project" value="InterPro"/>
</dbReference>
<reference evidence="9 10" key="1">
    <citation type="journal article" date="2013" name="Genome Announc.">
        <title>Draft Genome Sequence of the Cellulolytic Bacterium Clostridium papyrosolvens C7 (ATCC 700395).</title>
        <authorList>
            <person name="Zepeda V."/>
            <person name="Dassa B."/>
            <person name="Borovok I."/>
            <person name="Lamed R."/>
            <person name="Bayer E.A."/>
            <person name="Cate J.H."/>
        </authorList>
    </citation>
    <scope>NUCLEOTIDE SEQUENCE [LARGE SCALE GENOMIC DNA]</scope>
    <source>
        <strain evidence="9 10">C7</strain>
    </source>
</reference>
<dbReference type="Gene3D" id="2.30.38.10">
    <property type="entry name" value="Luciferase, Domain 3"/>
    <property type="match status" value="3"/>
</dbReference>
<dbReference type="Gene3D" id="3.30.300.30">
    <property type="match status" value="3"/>
</dbReference>
<dbReference type="Gene3D" id="3.30.70.3290">
    <property type="match status" value="1"/>
</dbReference>
<dbReference type="Pfam" id="PF02801">
    <property type="entry name" value="Ketoacyl-synt_C"/>
    <property type="match status" value="1"/>
</dbReference>
<comment type="similarity">
    <text evidence="2">Belongs to the ATP-dependent AMP-binding enzyme family.</text>
</comment>
<dbReference type="InterPro" id="IPR001242">
    <property type="entry name" value="Condensation_dom"/>
</dbReference>
<dbReference type="Pfam" id="PF22621">
    <property type="entry name" value="CurL-like_PKS_C"/>
    <property type="match status" value="1"/>
</dbReference>
<dbReference type="InterPro" id="IPR023213">
    <property type="entry name" value="CAT-like_dom_sf"/>
</dbReference>
<evidence type="ECO:0000256" key="1">
    <source>
        <dbReference type="ARBA" id="ARBA00001957"/>
    </source>
</evidence>
<keyword evidence="4" id="KW-0597">Phosphoprotein</keyword>
<dbReference type="GO" id="GO:0017000">
    <property type="term" value="P:antibiotic biosynthetic process"/>
    <property type="evidence" value="ECO:0007669"/>
    <property type="project" value="UniProtKB-KW"/>
</dbReference>
<dbReference type="Gene3D" id="3.30.559.30">
    <property type="entry name" value="Nonribosomal peptide synthetase, condensation domain"/>
    <property type="match status" value="2"/>
</dbReference>
<dbReference type="SUPFAM" id="SSF53901">
    <property type="entry name" value="Thiolase-like"/>
    <property type="match status" value="1"/>
</dbReference>
<dbReference type="NCBIfam" id="NF003417">
    <property type="entry name" value="PRK04813.1"/>
    <property type="match status" value="3"/>
</dbReference>
<dbReference type="InterPro" id="IPR036736">
    <property type="entry name" value="ACP-like_sf"/>
</dbReference>
<dbReference type="SMART" id="SM00825">
    <property type="entry name" value="PKS_KS"/>
    <property type="match status" value="1"/>
</dbReference>
<comment type="caution">
    <text evidence="9">The sequence shown here is derived from an EMBL/GenBank/DDBJ whole genome shotgun (WGS) entry which is preliminary data.</text>
</comment>
<evidence type="ECO:0000313" key="9">
    <source>
        <dbReference type="EMBL" id="EPR09613.1"/>
    </source>
</evidence>
<dbReference type="Gene3D" id="3.30.559.10">
    <property type="entry name" value="Chloramphenicol acetyltransferase-like domain"/>
    <property type="match status" value="2"/>
</dbReference>
<gene>
    <name evidence="9" type="ORF">L323_15840</name>
</gene>
<keyword evidence="3" id="KW-0596">Phosphopantetheine</keyword>
<dbReference type="PANTHER" id="PTHR45527">
    <property type="entry name" value="NONRIBOSOMAL PEPTIDE SYNTHETASE"/>
    <property type="match status" value="1"/>
</dbReference>
<dbReference type="GO" id="GO:0031177">
    <property type="term" value="F:phosphopantetheine binding"/>
    <property type="evidence" value="ECO:0007669"/>
    <property type="project" value="InterPro"/>
</dbReference>
<dbReference type="Pfam" id="PF00109">
    <property type="entry name" value="ketoacyl-synt"/>
    <property type="match status" value="1"/>
</dbReference>
<protein>
    <recommendedName>
        <fullName evidence="11">Thioester reductase</fullName>
    </recommendedName>
</protein>
<evidence type="ECO:0000256" key="6">
    <source>
        <dbReference type="ARBA" id="ARBA00023194"/>
    </source>
</evidence>
<dbReference type="Pfam" id="PF13193">
    <property type="entry name" value="AMP-binding_C"/>
    <property type="match status" value="2"/>
</dbReference>
<dbReference type="InterPro" id="IPR020806">
    <property type="entry name" value="PKS_PP-bd"/>
</dbReference>
<dbReference type="STRING" id="1330534.L323_15840"/>
<dbReference type="InterPro" id="IPR009081">
    <property type="entry name" value="PP-bd_ACP"/>
</dbReference>
<dbReference type="InterPro" id="IPR045851">
    <property type="entry name" value="AMP-bd_C_sf"/>
</dbReference>
<dbReference type="Gene3D" id="1.10.1240.100">
    <property type="match status" value="1"/>
</dbReference>
<evidence type="ECO:0000256" key="2">
    <source>
        <dbReference type="ARBA" id="ARBA00006432"/>
    </source>
</evidence>
<dbReference type="GO" id="GO:0005829">
    <property type="term" value="C:cytosol"/>
    <property type="evidence" value="ECO:0007669"/>
    <property type="project" value="TreeGrafter"/>
</dbReference>
<dbReference type="InterPro" id="IPR025110">
    <property type="entry name" value="AMP-bd_C"/>
</dbReference>
<feature type="domain" description="Carrier" evidence="7">
    <location>
        <begin position="1360"/>
        <end position="1435"/>
    </location>
</feature>
<name>U4QZP5_9FIRM</name>
<dbReference type="PATRIC" id="fig|1330534.3.peg.3135"/>
<dbReference type="FunFam" id="3.40.50.980:FF:000001">
    <property type="entry name" value="Non-ribosomal peptide synthetase"/>
    <property type="match status" value="3"/>
</dbReference>
<dbReference type="InterPro" id="IPR000873">
    <property type="entry name" value="AMP-dep_synth/lig_dom"/>
</dbReference>
<dbReference type="InterPro" id="IPR006162">
    <property type="entry name" value="Ppantetheine_attach_site"/>
</dbReference>
<dbReference type="NCBIfam" id="TIGR01733">
    <property type="entry name" value="AA-adenyl-dom"/>
    <property type="match status" value="3"/>
</dbReference>
<dbReference type="GO" id="GO:0044550">
    <property type="term" value="P:secondary metabolite biosynthetic process"/>
    <property type="evidence" value="ECO:0007669"/>
    <property type="project" value="UniProtKB-ARBA"/>
</dbReference>
<dbReference type="SUPFAM" id="SSF52777">
    <property type="entry name" value="CoA-dependent acyltransferases"/>
    <property type="match status" value="5"/>
</dbReference>